<dbReference type="AlphaFoldDB" id="A0A0A9CST5"/>
<organism evidence="1">
    <name type="scientific">Arundo donax</name>
    <name type="common">Giant reed</name>
    <name type="synonym">Donax arundinaceus</name>
    <dbReference type="NCBI Taxonomy" id="35708"/>
    <lineage>
        <taxon>Eukaryota</taxon>
        <taxon>Viridiplantae</taxon>
        <taxon>Streptophyta</taxon>
        <taxon>Embryophyta</taxon>
        <taxon>Tracheophyta</taxon>
        <taxon>Spermatophyta</taxon>
        <taxon>Magnoliopsida</taxon>
        <taxon>Liliopsida</taxon>
        <taxon>Poales</taxon>
        <taxon>Poaceae</taxon>
        <taxon>PACMAD clade</taxon>
        <taxon>Arundinoideae</taxon>
        <taxon>Arundineae</taxon>
        <taxon>Arundo</taxon>
    </lineage>
</organism>
<proteinExistence type="predicted"/>
<name>A0A0A9CST5_ARUDO</name>
<protein>
    <submittedName>
        <fullName evidence="1">Uncharacterized protein</fullName>
    </submittedName>
</protein>
<reference evidence="1" key="1">
    <citation type="submission" date="2014-09" db="EMBL/GenBank/DDBJ databases">
        <authorList>
            <person name="Magalhaes I.L.F."/>
            <person name="Oliveira U."/>
            <person name="Santos F.R."/>
            <person name="Vidigal T.H.D.A."/>
            <person name="Brescovit A.D."/>
            <person name="Santos A.J."/>
        </authorList>
    </citation>
    <scope>NUCLEOTIDE SEQUENCE</scope>
    <source>
        <tissue evidence="1">Shoot tissue taken approximately 20 cm above the soil surface</tissue>
    </source>
</reference>
<reference evidence="1" key="2">
    <citation type="journal article" date="2015" name="Data Brief">
        <title>Shoot transcriptome of the giant reed, Arundo donax.</title>
        <authorList>
            <person name="Barrero R.A."/>
            <person name="Guerrero F.D."/>
            <person name="Moolhuijzen P."/>
            <person name="Goolsby J.A."/>
            <person name="Tidwell J."/>
            <person name="Bellgard S.E."/>
            <person name="Bellgard M.I."/>
        </authorList>
    </citation>
    <scope>NUCLEOTIDE SEQUENCE</scope>
    <source>
        <tissue evidence="1">Shoot tissue taken approximately 20 cm above the soil surface</tissue>
    </source>
</reference>
<sequence>MTWTAAAIFLLELSPSMNSQYLPGFISLFASK</sequence>
<accession>A0A0A9CST5</accession>
<dbReference type="EMBL" id="GBRH01223343">
    <property type="protein sequence ID" value="JAD74552.1"/>
    <property type="molecule type" value="Transcribed_RNA"/>
</dbReference>
<evidence type="ECO:0000313" key="1">
    <source>
        <dbReference type="EMBL" id="JAD74552.1"/>
    </source>
</evidence>